<keyword evidence="3" id="KW-1185">Reference proteome</keyword>
<dbReference type="InterPro" id="IPR003673">
    <property type="entry name" value="CoA-Trfase_fam_III"/>
</dbReference>
<dbReference type="Gene3D" id="3.40.50.10540">
    <property type="entry name" value="Crotonobetainyl-coa:carnitine coa-transferase, domain 1"/>
    <property type="match status" value="2"/>
</dbReference>
<dbReference type="InterPro" id="IPR050509">
    <property type="entry name" value="CoA-transferase_III"/>
</dbReference>
<evidence type="ECO:0000313" key="3">
    <source>
        <dbReference type="Proteomes" id="UP000681425"/>
    </source>
</evidence>
<protein>
    <submittedName>
        <fullName evidence="2">CoA transferase</fullName>
    </submittedName>
</protein>
<gene>
    <name evidence="2" type="ORF">KFK14_04560</name>
</gene>
<dbReference type="KEGG" id="spph:KFK14_04560"/>
<dbReference type="PANTHER" id="PTHR48228:SF6">
    <property type="entry name" value="L-CARNITINE COA-TRANSFERASE"/>
    <property type="match status" value="1"/>
</dbReference>
<organism evidence="2 3">
    <name type="scientific">Sphingobium phenoxybenzoativorans</name>
    <dbReference type="NCBI Taxonomy" id="1592790"/>
    <lineage>
        <taxon>Bacteria</taxon>
        <taxon>Pseudomonadati</taxon>
        <taxon>Pseudomonadota</taxon>
        <taxon>Alphaproteobacteria</taxon>
        <taxon>Sphingomonadales</taxon>
        <taxon>Sphingomonadaceae</taxon>
        <taxon>Sphingobium</taxon>
    </lineage>
</organism>
<dbReference type="Pfam" id="PF02515">
    <property type="entry name" value="CoA_transf_3"/>
    <property type="match status" value="2"/>
</dbReference>
<dbReference type="PANTHER" id="PTHR48228">
    <property type="entry name" value="SUCCINYL-COA--D-CITRAMALATE COA-TRANSFERASE"/>
    <property type="match status" value="1"/>
</dbReference>
<accession>A0A975K8F7</accession>
<reference evidence="2" key="1">
    <citation type="submission" date="2021-04" db="EMBL/GenBank/DDBJ databases">
        <title>Isolation of p-tert-butylphenol degrading bacteria Sphingobium phenoxybenzoativorans Tas13 from active sludge.</title>
        <authorList>
            <person name="Li Y."/>
        </authorList>
    </citation>
    <scope>NUCLEOTIDE SEQUENCE</scope>
    <source>
        <strain evidence="2">Tas13</strain>
    </source>
</reference>
<name>A0A975K8F7_9SPHN</name>
<dbReference type="SUPFAM" id="SSF89796">
    <property type="entry name" value="CoA-transferase family III (CaiB/BaiF)"/>
    <property type="match status" value="2"/>
</dbReference>
<dbReference type="EMBL" id="CP073910">
    <property type="protein sequence ID" value="QUT06719.1"/>
    <property type="molecule type" value="Genomic_DNA"/>
</dbReference>
<dbReference type="Gene3D" id="3.30.1540.10">
    <property type="entry name" value="formyl-coa transferase, domain 3"/>
    <property type="match status" value="1"/>
</dbReference>
<proteinExistence type="predicted"/>
<dbReference type="GO" id="GO:0016740">
    <property type="term" value="F:transferase activity"/>
    <property type="evidence" value="ECO:0007669"/>
    <property type="project" value="UniProtKB-KW"/>
</dbReference>
<dbReference type="Proteomes" id="UP000681425">
    <property type="component" value="Chromosome"/>
</dbReference>
<keyword evidence="1 2" id="KW-0808">Transferase</keyword>
<dbReference type="AlphaFoldDB" id="A0A975K8F7"/>
<dbReference type="InterPro" id="IPR044855">
    <property type="entry name" value="CoA-Trfase_III_dom3_sf"/>
</dbReference>
<sequence length="723" mass="77160">MTMLSDVRVVELAGGTAAMIAALLLGEAGADVTRVEAVPCTADAEPLLALRNRGKHILAADPATPGGREKISSLLAQADILIHDYTPEQARAIGIDAATLEARFPRLIAVAIGAYPAPHAKAEMAVRDFLALGDAGVLYEQAPIGRDGPIYLRFPLGSWAAAYLAAVGASARLLARDRGAGAHAISTSLVQGALTSLAMYWYRAETPSQSLIDGLPKTSEASLFECGDGRWIHILTNADHVPLMKAALDALPEAERQPVPPTTTIRRLFPLLPANRKAFLTRPAQAWLDAFWAADIAAQPVLPMGALYSDPQLLEQGMIVERDDPVLGMTRQPAAPFIVRTSAVAEPQPVPPPRGAAGNRPLEGVKIIDLGNFLAGPFAMLLAADLGADVIKVEATTGDQMRWIDWGFNACQRGKRALALQLKDPRAKPVMERLIAWADVAHHNLRMPAATKLGLSYDALRAINPALIYCHVNSYGATGPRKDWPGYDQLFQAMSGWEVESGGAGNRPSWLRFGMMDHLCAMSSLQATLNALRNRDRTGEGAFVSASLLGAAAFTAETIALADGGLTPFARLNGAQTGISERDRLYACADGWVAVMAEDDAAWERMIAALDGQALETALSRLSAPEAIAFLHHNGCLADIVRERGAAGFFDDPANRACGLVAAYEHPRFGLLEQAGSFWHFGDQPSVMDRAPPVLGQHSDEILAMLDFSPSEIGTLRDAGVVA</sequence>
<evidence type="ECO:0000313" key="2">
    <source>
        <dbReference type="EMBL" id="QUT06719.1"/>
    </source>
</evidence>
<evidence type="ECO:0000256" key="1">
    <source>
        <dbReference type="ARBA" id="ARBA00022679"/>
    </source>
</evidence>
<dbReference type="InterPro" id="IPR023606">
    <property type="entry name" value="CoA-Trfase_III_dom_1_sf"/>
</dbReference>